<protein>
    <submittedName>
        <fullName evidence="2">Enterochelin esterase-like enzyme</fullName>
    </submittedName>
</protein>
<dbReference type="EMBL" id="QLSV01000001">
    <property type="protein sequence ID" value="RAR51012.1"/>
    <property type="molecule type" value="Genomic_DNA"/>
</dbReference>
<comment type="caution">
    <text evidence="2">The sequence shown here is derived from an EMBL/GenBank/DDBJ whole genome shotgun (WGS) entry which is preliminary data.</text>
</comment>
<evidence type="ECO:0000256" key="1">
    <source>
        <dbReference type="SAM" id="SignalP"/>
    </source>
</evidence>
<gene>
    <name evidence="2" type="ORF">B0I10_101184</name>
</gene>
<dbReference type="PANTHER" id="PTHR48098:SF6">
    <property type="entry name" value="FERRI-BACILLIBACTIN ESTERASE BESA"/>
    <property type="match status" value="1"/>
</dbReference>
<dbReference type="OrthoDB" id="9784036at2"/>
<name>A0A328WXT1_9FLAO</name>
<feature type="signal peptide" evidence="1">
    <location>
        <begin position="1"/>
        <end position="19"/>
    </location>
</feature>
<reference evidence="2 3" key="1">
    <citation type="submission" date="2018-06" db="EMBL/GenBank/DDBJ databases">
        <title>Genomic Encyclopedia of Type Strains, Phase III (KMG-III): the genomes of soil and plant-associated and newly described type strains.</title>
        <authorList>
            <person name="Whitman W."/>
        </authorList>
    </citation>
    <scope>NUCLEOTIDE SEQUENCE [LARGE SCALE GENOMIC DNA]</scope>
    <source>
        <strain evidence="2 3">CGMCC 1.12504</strain>
    </source>
</reference>
<dbReference type="SUPFAM" id="SSF53474">
    <property type="entry name" value="alpha/beta-Hydrolases"/>
    <property type="match status" value="1"/>
</dbReference>
<keyword evidence="3" id="KW-1185">Reference proteome</keyword>
<dbReference type="Pfam" id="PF00756">
    <property type="entry name" value="Esterase"/>
    <property type="match status" value="1"/>
</dbReference>
<keyword evidence="1" id="KW-0732">Signal</keyword>
<dbReference type="Gene3D" id="3.40.50.1820">
    <property type="entry name" value="alpha/beta hydrolase"/>
    <property type="match status" value="1"/>
</dbReference>
<dbReference type="Proteomes" id="UP000249518">
    <property type="component" value="Unassembled WGS sequence"/>
</dbReference>
<sequence>MKKIIFFALFYFCFSMVNAQKITAKYGIVELYEKFASAHVQPRNVGVWLPQNYSSKKKYAVLYMHDGQMLFDSTITFNKMEWGVDECLTKLIREGKIKNTIVVGIWNTQENRRQEYFPQKPYESLAKEDKEKVERSYVKSGKPKEFKPTSDDYLKFIVEELKPFIDNTYSTLQDKANTFIAGSSMGGLISIYAICEYPQIFGGAACLSTHWPGIFEAENNPVPESFYAYLKEKLPEPQTVKIYFDYGTVELDAMYPPLQAKVDEIMVSKGFTKVNWMTKEFKGENHSEKAWKKRLPIPMTFLLQN</sequence>
<accession>A0A328WXT1</accession>
<proteinExistence type="predicted"/>
<dbReference type="InterPro" id="IPR029058">
    <property type="entry name" value="AB_hydrolase_fold"/>
</dbReference>
<dbReference type="InterPro" id="IPR050583">
    <property type="entry name" value="Mycobacterial_A85_antigen"/>
</dbReference>
<evidence type="ECO:0000313" key="2">
    <source>
        <dbReference type="EMBL" id="RAR51012.1"/>
    </source>
</evidence>
<feature type="chain" id="PRO_5016235190" evidence="1">
    <location>
        <begin position="20"/>
        <end position="305"/>
    </location>
</feature>
<dbReference type="RefSeq" id="WP_112084602.1">
    <property type="nucleotide sequence ID" value="NZ_QLSV01000001.1"/>
</dbReference>
<evidence type="ECO:0000313" key="3">
    <source>
        <dbReference type="Proteomes" id="UP000249518"/>
    </source>
</evidence>
<dbReference type="PANTHER" id="PTHR48098">
    <property type="entry name" value="ENTEROCHELIN ESTERASE-RELATED"/>
    <property type="match status" value="1"/>
</dbReference>
<dbReference type="InterPro" id="IPR000801">
    <property type="entry name" value="Esterase-like"/>
</dbReference>
<organism evidence="2 3">
    <name type="scientific">Flavobacterium lacus</name>
    <dbReference type="NCBI Taxonomy" id="1353778"/>
    <lineage>
        <taxon>Bacteria</taxon>
        <taxon>Pseudomonadati</taxon>
        <taxon>Bacteroidota</taxon>
        <taxon>Flavobacteriia</taxon>
        <taxon>Flavobacteriales</taxon>
        <taxon>Flavobacteriaceae</taxon>
        <taxon>Flavobacterium</taxon>
    </lineage>
</organism>
<dbReference type="AlphaFoldDB" id="A0A328WXT1"/>